<accession>A0A8J3G2T6</accession>
<dbReference type="InterPro" id="IPR011006">
    <property type="entry name" value="CheY-like_superfamily"/>
</dbReference>
<reference evidence="5" key="2">
    <citation type="submission" date="2020-09" db="EMBL/GenBank/DDBJ databases">
        <authorList>
            <person name="Sun Q."/>
            <person name="Kim S."/>
        </authorList>
    </citation>
    <scope>NUCLEOTIDE SEQUENCE</scope>
    <source>
        <strain evidence="5">KCTC 32513</strain>
    </source>
</reference>
<dbReference type="Proteomes" id="UP000634004">
    <property type="component" value="Unassembled WGS sequence"/>
</dbReference>
<gene>
    <name evidence="5" type="primary">cpaE</name>
    <name evidence="5" type="ORF">GCM10009069_19920</name>
</gene>
<dbReference type="InterPro" id="IPR025669">
    <property type="entry name" value="AAA_dom"/>
</dbReference>
<comment type="caution">
    <text evidence="5">The sequence shown here is derived from an EMBL/GenBank/DDBJ whole genome shotgun (WGS) entry which is preliminary data.</text>
</comment>
<feature type="domain" description="AAA" evidence="4">
    <location>
        <begin position="191"/>
        <end position="351"/>
    </location>
</feature>
<keyword evidence="1" id="KW-0547">Nucleotide-binding</keyword>
<evidence type="ECO:0000256" key="1">
    <source>
        <dbReference type="ARBA" id="ARBA00022741"/>
    </source>
</evidence>
<feature type="compositionally biased region" description="Low complexity" evidence="3">
    <location>
        <begin position="14"/>
        <end position="23"/>
    </location>
</feature>
<dbReference type="GO" id="GO:0005524">
    <property type="term" value="F:ATP binding"/>
    <property type="evidence" value="ECO:0007669"/>
    <property type="project" value="UniProtKB-KW"/>
</dbReference>
<proteinExistence type="predicted"/>
<dbReference type="GO" id="GO:0005829">
    <property type="term" value="C:cytosol"/>
    <property type="evidence" value="ECO:0007669"/>
    <property type="project" value="TreeGrafter"/>
</dbReference>
<reference evidence="5" key="1">
    <citation type="journal article" date="2014" name="Int. J. Syst. Evol. Microbiol.">
        <title>Complete genome sequence of Corynebacterium casei LMG S-19264T (=DSM 44701T), isolated from a smear-ripened cheese.</title>
        <authorList>
            <consortium name="US DOE Joint Genome Institute (JGI-PGF)"/>
            <person name="Walter F."/>
            <person name="Albersmeier A."/>
            <person name="Kalinowski J."/>
            <person name="Ruckert C."/>
        </authorList>
    </citation>
    <scope>NUCLEOTIDE SEQUENCE</scope>
    <source>
        <strain evidence="5">KCTC 32513</strain>
    </source>
</reference>
<dbReference type="GO" id="GO:0016887">
    <property type="term" value="F:ATP hydrolysis activity"/>
    <property type="evidence" value="ECO:0007669"/>
    <property type="project" value="TreeGrafter"/>
</dbReference>
<dbReference type="PANTHER" id="PTHR43384:SF6">
    <property type="entry name" value="SEPTUM SITE-DETERMINING PROTEIN MIND HOMOLOG, CHLOROPLASTIC"/>
    <property type="match status" value="1"/>
</dbReference>
<evidence type="ECO:0000313" key="5">
    <source>
        <dbReference type="EMBL" id="GHA96901.1"/>
    </source>
</evidence>
<evidence type="ECO:0000256" key="2">
    <source>
        <dbReference type="ARBA" id="ARBA00022840"/>
    </source>
</evidence>
<evidence type="ECO:0000259" key="4">
    <source>
        <dbReference type="Pfam" id="PF13614"/>
    </source>
</evidence>
<keyword evidence="2" id="KW-0067">ATP-binding</keyword>
<protein>
    <submittedName>
        <fullName evidence="5">Pilus assembly protein CpaE</fullName>
    </submittedName>
</protein>
<keyword evidence="6" id="KW-1185">Reference proteome</keyword>
<dbReference type="PANTHER" id="PTHR43384">
    <property type="entry name" value="SEPTUM SITE-DETERMINING PROTEIN MIND HOMOLOG, CHLOROPLASTIC-RELATED"/>
    <property type="match status" value="1"/>
</dbReference>
<dbReference type="InterPro" id="IPR027417">
    <property type="entry name" value="P-loop_NTPase"/>
</dbReference>
<name>A0A8J3G2T6_9PROT</name>
<feature type="region of interest" description="Disordered" evidence="3">
    <location>
        <begin position="1"/>
        <end position="35"/>
    </location>
</feature>
<evidence type="ECO:0000313" key="6">
    <source>
        <dbReference type="Proteomes" id="UP000634004"/>
    </source>
</evidence>
<dbReference type="GO" id="GO:0009898">
    <property type="term" value="C:cytoplasmic side of plasma membrane"/>
    <property type="evidence" value="ECO:0007669"/>
    <property type="project" value="TreeGrafter"/>
</dbReference>
<dbReference type="EMBL" id="BMZH01000007">
    <property type="protein sequence ID" value="GHA96901.1"/>
    <property type="molecule type" value="Genomic_DNA"/>
</dbReference>
<dbReference type="AlphaFoldDB" id="A0A8J3G2T6"/>
<dbReference type="SUPFAM" id="SSF52172">
    <property type="entry name" value="CheY-like"/>
    <property type="match status" value="1"/>
</dbReference>
<sequence length="477" mass="52005">MPAPQAMSYGGPQGQVPQGTPHQAPTPHSEYPGLVESNPALAVSTTMPDREGGERALPQLSIHAFCERNETAGCVNQMTRDWRMRRTNTKIYMGGLTAAIEFYHKENTPGLVMIETGLRGEELFTQLETLASVCDEGTRVVIIGVTNDIRLYRQLMEKGVSDYIVPPLHPLNMIRSLSEVFADPDRPFTGRAVAFYGSKGGVGSSTLAHNMAWTLSERLMQETSLIDLDSSWGTTALDFAYDSASGLEEALADAERLDDTLLDRIMVRHTSRLSILPTSSSLNNKPITDTAAYEAIITAVRSISPLAVLDVPHIWNDWTTNILTTVDDVVITTVPDLANLRNTKNLIDFLKAQRPHDSDPILILNQTGRCRTKEDEISVDNFAGAVGLEPSLVIGFDPDTFSRACNEGKMLPEMKTTENLVPGLDYISHRLRTGQFSSPPVIGGSRLKLGRKAKAGSKAGSGGKSKSLIASLLRKKA</sequence>
<dbReference type="Gene3D" id="3.40.50.300">
    <property type="entry name" value="P-loop containing nucleotide triphosphate hydrolases"/>
    <property type="match status" value="1"/>
</dbReference>
<dbReference type="Gene3D" id="3.40.50.2300">
    <property type="match status" value="1"/>
</dbReference>
<dbReference type="GO" id="GO:0051782">
    <property type="term" value="P:negative regulation of cell division"/>
    <property type="evidence" value="ECO:0007669"/>
    <property type="project" value="TreeGrafter"/>
</dbReference>
<dbReference type="Pfam" id="PF13614">
    <property type="entry name" value="AAA_31"/>
    <property type="match status" value="1"/>
</dbReference>
<organism evidence="5 6">
    <name type="scientific">Algimonas arctica</name>
    <dbReference type="NCBI Taxonomy" id="1479486"/>
    <lineage>
        <taxon>Bacteria</taxon>
        <taxon>Pseudomonadati</taxon>
        <taxon>Pseudomonadota</taxon>
        <taxon>Alphaproteobacteria</taxon>
        <taxon>Maricaulales</taxon>
        <taxon>Robiginitomaculaceae</taxon>
        <taxon>Algimonas</taxon>
    </lineage>
</organism>
<evidence type="ECO:0000256" key="3">
    <source>
        <dbReference type="SAM" id="MobiDB-lite"/>
    </source>
</evidence>
<dbReference type="SUPFAM" id="SSF52540">
    <property type="entry name" value="P-loop containing nucleoside triphosphate hydrolases"/>
    <property type="match status" value="1"/>
</dbReference>
<dbReference type="InterPro" id="IPR050625">
    <property type="entry name" value="ParA/MinD_ATPase"/>
</dbReference>